<gene>
    <name evidence="9" type="ORF">JKF63_04504</name>
</gene>
<dbReference type="PANTHER" id="PTHR12791">
    <property type="entry name" value="GOLGI SNARE BET1-RELATED"/>
    <property type="match status" value="1"/>
</dbReference>
<dbReference type="GO" id="GO:0005737">
    <property type="term" value="C:cytoplasm"/>
    <property type="evidence" value="ECO:0007669"/>
    <property type="project" value="UniProtKB-ARBA"/>
</dbReference>
<dbReference type="GO" id="GO:0016020">
    <property type="term" value="C:membrane"/>
    <property type="evidence" value="ECO:0007669"/>
    <property type="project" value="UniProtKB-SubCell"/>
</dbReference>
<evidence type="ECO:0000313" key="10">
    <source>
        <dbReference type="Proteomes" id="UP000674318"/>
    </source>
</evidence>
<dbReference type="InterPro" id="IPR000727">
    <property type="entry name" value="T_SNARE_dom"/>
</dbReference>
<comment type="subcellular location">
    <subcellularLocation>
        <location evidence="1">Membrane</location>
        <topology evidence="1">Single-pass membrane protein</topology>
    </subcellularLocation>
</comment>
<keyword evidence="3 7" id="KW-0812">Transmembrane</keyword>
<evidence type="ECO:0000256" key="7">
    <source>
        <dbReference type="SAM" id="Phobius"/>
    </source>
</evidence>
<evidence type="ECO:0000256" key="5">
    <source>
        <dbReference type="ARBA" id="ARBA00023136"/>
    </source>
</evidence>
<evidence type="ECO:0000313" key="9">
    <source>
        <dbReference type="EMBL" id="KAG5502737.1"/>
    </source>
</evidence>
<evidence type="ECO:0000256" key="3">
    <source>
        <dbReference type="ARBA" id="ARBA00022692"/>
    </source>
</evidence>
<comment type="caution">
    <text evidence="9">The sequence shown here is derived from an EMBL/GenBank/DDBJ whole genome shotgun (WGS) entry which is preliminary data.</text>
</comment>
<feature type="region of interest" description="Disordered" evidence="6">
    <location>
        <begin position="1"/>
        <end position="25"/>
    </location>
</feature>
<dbReference type="EMBL" id="JAFJZO010000025">
    <property type="protein sequence ID" value="KAG5502737.1"/>
    <property type="molecule type" value="Genomic_DNA"/>
</dbReference>
<keyword evidence="10" id="KW-1185">Reference proteome</keyword>
<evidence type="ECO:0000256" key="6">
    <source>
        <dbReference type="SAM" id="MobiDB-lite"/>
    </source>
</evidence>
<dbReference type="KEGG" id="phet:94290565"/>
<evidence type="ECO:0000256" key="2">
    <source>
        <dbReference type="ARBA" id="ARBA00022448"/>
    </source>
</evidence>
<accession>A0A836HMW4</accession>
<keyword evidence="5 7" id="KW-0472">Membrane</keyword>
<evidence type="ECO:0000256" key="4">
    <source>
        <dbReference type="ARBA" id="ARBA00022989"/>
    </source>
</evidence>
<dbReference type="SUPFAM" id="SSF58038">
    <property type="entry name" value="SNARE fusion complex"/>
    <property type="match status" value="1"/>
</dbReference>
<proteinExistence type="predicted"/>
<sequence>MQSSLYGNPRAAKASTTTSNRYGHMEEEIYRENESMLEALGSSVAHMKTMAGQLNREVEEQNELLKSLNTAFQSTRVGVHSAAMSVKNVMSRYGWKYTALFGFIGFLLLYCISAIFRRHA</sequence>
<dbReference type="GO" id="GO:0012505">
    <property type="term" value="C:endomembrane system"/>
    <property type="evidence" value="ECO:0007669"/>
    <property type="project" value="UniProtKB-ARBA"/>
</dbReference>
<organism evidence="9 10">
    <name type="scientific">Porcisia hertigi</name>
    <dbReference type="NCBI Taxonomy" id="2761500"/>
    <lineage>
        <taxon>Eukaryota</taxon>
        <taxon>Discoba</taxon>
        <taxon>Euglenozoa</taxon>
        <taxon>Kinetoplastea</taxon>
        <taxon>Metakinetoplastina</taxon>
        <taxon>Trypanosomatida</taxon>
        <taxon>Trypanosomatidae</taxon>
        <taxon>Leishmaniinae</taxon>
        <taxon>Porcisia</taxon>
    </lineage>
</organism>
<dbReference type="PROSITE" id="PS50192">
    <property type="entry name" value="T_SNARE"/>
    <property type="match status" value="1"/>
</dbReference>
<keyword evidence="4 7" id="KW-1133">Transmembrane helix</keyword>
<feature type="domain" description="T-SNARE coiled-coil homology" evidence="8">
    <location>
        <begin position="27"/>
        <end position="89"/>
    </location>
</feature>
<reference evidence="9 10" key="1">
    <citation type="submission" date="2021-02" db="EMBL/GenBank/DDBJ databases">
        <title>Porcisia hertigi Genome sequencing and assembly.</title>
        <authorList>
            <person name="Almutairi H."/>
            <person name="Gatherer D."/>
        </authorList>
    </citation>
    <scope>NUCLEOTIDE SEQUENCE [LARGE SCALE GENOMIC DNA]</scope>
    <source>
        <strain evidence="9 10">C119</strain>
    </source>
</reference>
<dbReference type="AlphaFoldDB" id="A0A836HMW4"/>
<dbReference type="Gene3D" id="1.20.5.110">
    <property type="match status" value="1"/>
</dbReference>
<name>A0A836HMW4_9TRYP</name>
<feature type="transmembrane region" description="Helical" evidence="7">
    <location>
        <begin position="97"/>
        <end position="116"/>
    </location>
</feature>
<protein>
    <recommendedName>
        <fullName evidence="8">t-SNARE coiled-coil homology domain-containing protein</fullName>
    </recommendedName>
</protein>
<evidence type="ECO:0000256" key="1">
    <source>
        <dbReference type="ARBA" id="ARBA00004167"/>
    </source>
</evidence>
<dbReference type="GeneID" id="94290565"/>
<dbReference type="OrthoDB" id="261831at2759"/>
<dbReference type="RefSeq" id="XP_067756509.1">
    <property type="nucleotide sequence ID" value="XM_067900488.1"/>
</dbReference>
<evidence type="ECO:0000259" key="8">
    <source>
        <dbReference type="PROSITE" id="PS50192"/>
    </source>
</evidence>
<keyword evidence="2" id="KW-0813">Transport</keyword>
<dbReference type="CDD" id="cd15841">
    <property type="entry name" value="SNARE_Qc"/>
    <property type="match status" value="1"/>
</dbReference>
<dbReference type="Proteomes" id="UP000674318">
    <property type="component" value="Unassembled WGS sequence"/>
</dbReference>